<feature type="compositionally biased region" description="Low complexity" evidence="7">
    <location>
        <begin position="763"/>
        <end position="774"/>
    </location>
</feature>
<dbReference type="InterPro" id="IPR027417">
    <property type="entry name" value="P-loop_NTPase"/>
</dbReference>
<dbReference type="SMART" id="SM00530">
    <property type="entry name" value="HTH_XRE"/>
    <property type="match status" value="1"/>
</dbReference>
<dbReference type="Pfam" id="PF13191">
    <property type="entry name" value="AAA_16"/>
    <property type="match status" value="1"/>
</dbReference>
<dbReference type="SUPFAM" id="SSF47413">
    <property type="entry name" value="lambda repressor-like DNA-binding domains"/>
    <property type="match status" value="1"/>
</dbReference>
<dbReference type="PANTHER" id="PTHR35807">
    <property type="entry name" value="TRANSCRIPTIONAL REGULATOR REDD-RELATED"/>
    <property type="match status" value="1"/>
</dbReference>
<evidence type="ECO:0000256" key="5">
    <source>
        <dbReference type="ARBA" id="ARBA00023163"/>
    </source>
</evidence>
<dbReference type="InterPro" id="IPR010982">
    <property type="entry name" value="Lambda_DNA-bd_dom_sf"/>
</dbReference>
<dbReference type="InterPro" id="IPR036388">
    <property type="entry name" value="WH-like_DNA-bd_sf"/>
</dbReference>
<comment type="similarity">
    <text evidence="1">Belongs to the AfsR/DnrI/RedD regulatory family.</text>
</comment>
<feature type="domain" description="OmpR/PhoB-type" evidence="9">
    <location>
        <begin position="93"/>
        <end position="197"/>
    </location>
</feature>
<dbReference type="Gene3D" id="3.40.50.300">
    <property type="entry name" value="P-loop containing nucleotide triphosphate hydrolases"/>
    <property type="match status" value="1"/>
</dbReference>
<keyword evidence="5" id="KW-0804">Transcription</keyword>
<evidence type="ECO:0000256" key="2">
    <source>
        <dbReference type="ARBA" id="ARBA00023012"/>
    </source>
</evidence>
<dbReference type="SUPFAM" id="SSF48452">
    <property type="entry name" value="TPR-like"/>
    <property type="match status" value="1"/>
</dbReference>
<dbReference type="PRINTS" id="PR00364">
    <property type="entry name" value="DISEASERSIST"/>
</dbReference>
<dbReference type="InterPro" id="IPR001387">
    <property type="entry name" value="Cro/C1-type_HTH"/>
</dbReference>
<dbReference type="PANTHER" id="PTHR35807:SF1">
    <property type="entry name" value="TRANSCRIPTIONAL REGULATOR REDD"/>
    <property type="match status" value="1"/>
</dbReference>
<keyword evidence="4 6" id="KW-0238">DNA-binding</keyword>
<dbReference type="SMART" id="SM00862">
    <property type="entry name" value="Trans_reg_C"/>
    <property type="match status" value="1"/>
</dbReference>
<keyword evidence="2" id="KW-0902">Two-component regulatory system</keyword>
<dbReference type="Gene3D" id="1.25.40.10">
    <property type="entry name" value="Tetratricopeptide repeat domain"/>
    <property type="match status" value="1"/>
</dbReference>
<dbReference type="InterPro" id="IPR051677">
    <property type="entry name" value="AfsR-DnrI-RedD_regulator"/>
</dbReference>
<dbReference type="Proteomes" id="UP001598352">
    <property type="component" value="Unassembled WGS sequence"/>
</dbReference>
<dbReference type="Gene3D" id="1.10.10.10">
    <property type="entry name" value="Winged helix-like DNA-binding domain superfamily/Winged helix DNA-binding domain"/>
    <property type="match status" value="1"/>
</dbReference>
<dbReference type="SUPFAM" id="SSF46894">
    <property type="entry name" value="C-terminal effector domain of the bipartite response regulators"/>
    <property type="match status" value="1"/>
</dbReference>
<feature type="region of interest" description="Disordered" evidence="7">
    <location>
        <begin position="1"/>
        <end position="24"/>
    </location>
</feature>
<name>A0ABW6EU67_9ACTN</name>
<dbReference type="SUPFAM" id="SSF52540">
    <property type="entry name" value="P-loop containing nucleoside triphosphate hydrolases"/>
    <property type="match status" value="1"/>
</dbReference>
<evidence type="ECO:0000313" key="11">
    <source>
        <dbReference type="Proteomes" id="UP001598352"/>
    </source>
</evidence>
<proteinExistence type="inferred from homology"/>
<feature type="region of interest" description="Disordered" evidence="7">
    <location>
        <begin position="748"/>
        <end position="774"/>
    </location>
</feature>
<dbReference type="Pfam" id="PF03704">
    <property type="entry name" value="BTAD"/>
    <property type="match status" value="1"/>
</dbReference>
<evidence type="ECO:0000256" key="1">
    <source>
        <dbReference type="ARBA" id="ARBA00005820"/>
    </source>
</evidence>
<dbReference type="PROSITE" id="PS50943">
    <property type="entry name" value="HTH_CROC1"/>
    <property type="match status" value="1"/>
</dbReference>
<dbReference type="InterPro" id="IPR016032">
    <property type="entry name" value="Sig_transdc_resp-reg_C-effctor"/>
</dbReference>
<sequence>MSDTASATADPQGGPGEADERGTVGPRIQSFRRRAGLSQEAAASRAGLSTRALRDIERGRARRPRVHTLRSLAATLGLSDDELADLLADARTGPPRDMGRPNLLILGPLVLRHGRTPVPVSSPMLRRLLGLLALKHPEPATQQEITDILWPSGPPRSHPSLIHTYVTQARRLLAPCGPRNAPLPTVVRSPTGYRLEASRDRTDLGRFDELLARAERLRHAPDPEVLYASLTEALRCWRGPVLADADPVLRRHPAAVAADERRVRAALLHADTALLLRRSGEGVPVLADLVNTEPLHEGLHARLILALADSGEQAAALQVFTRLRDRLVEELGIEPGTEIREAQLRVLRRQPPGPRPTAHHTPTHREPARSTEAHRTESHPTEIRRTPADAAAPDGSTPPPAQLPSGAATFVGRRPQMRVLDTLVASDPARRPHIAVVVGAPGVGKSALAAHWAHARRDHFPDGQLYVDLRGHSPRPALRPGDVLAPFLRALGAPPHALPEHPANEDEAAALYRTLLADKRLLIVLDNARDAEQVRPLLPGARGCTVVITSRSRLAGLVSSDGARRIALDVLDPDEGRQLLGSIAGSCNVAAEEAAARRLVELCGGLPLAIRIAGANLVARNASIAAHCAELAGAGDGVLGRLSIEGDRRSTVRSAFELSYRTLPDEARRMFRLLGQLPGSDLTVDAAAALAGTTPAASAALLACLADAHLVRERAGRFGLDVLLRSYARELVGTDEAHTARRRLVLSRARGPARRDNGQDNCSGSYASSAGSRA</sequence>
<evidence type="ECO:0000256" key="6">
    <source>
        <dbReference type="PROSITE-ProRule" id="PRU01091"/>
    </source>
</evidence>
<evidence type="ECO:0000313" key="10">
    <source>
        <dbReference type="EMBL" id="MFD4821510.1"/>
    </source>
</evidence>
<dbReference type="PROSITE" id="PS51755">
    <property type="entry name" value="OMPR_PHOB"/>
    <property type="match status" value="1"/>
</dbReference>
<keyword evidence="3" id="KW-0805">Transcription regulation</keyword>
<dbReference type="Pfam" id="PF13560">
    <property type="entry name" value="HTH_31"/>
    <property type="match status" value="1"/>
</dbReference>
<feature type="DNA-binding region" description="OmpR/PhoB-type" evidence="6">
    <location>
        <begin position="93"/>
        <end position="197"/>
    </location>
</feature>
<keyword evidence="11" id="KW-1185">Reference proteome</keyword>
<dbReference type="RefSeq" id="WP_382769931.1">
    <property type="nucleotide sequence ID" value="NZ_JBHXKZ010000002.1"/>
</dbReference>
<evidence type="ECO:0000259" key="8">
    <source>
        <dbReference type="PROSITE" id="PS50943"/>
    </source>
</evidence>
<feature type="region of interest" description="Disordered" evidence="7">
    <location>
        <begin position="348"/>
        <end position="413"/>
    </location>
</feature>
<dbReference type="CDD" id="cd15831">
    <property type="entry name" value="BTAD"/>
    <property type="match status" value="1"/>
</dbReference>
<dbReference type="InterPro" id="IPR005158">
    <property type="entry name" value="BTAD"/>
</dbReference>
<organism evidence="10 11">
    <name type="scientific">Streptomyces rubiginosohelvolus</name>
    <dbReference type="NCBI Taxonomy" id="67362"/>
    <lineage>
        <taxon>Bacteria</taxon>
        <taxon>Bacillati</taxon>
        <taxon>Actinomycetota</taxon>
        <taxon>Actinomycetes</taxon>
        <taxon>Kitasatosporales</taxon>
        <taxon>Streptomycetaceae</taxon>
        <taxon>Streptomyces</taxon>
    </lineage>
</organism>
<evidence type="ECO:0000256" key="7">
    <source>
        <dbReference type="SAM" id="MobiDB-lite"/>
    </source>
</evidence>
<dbReference type="Gene3D" id="1.10.260.40">
    <property type="entry name" value="lambda repressor-like DNA-binding domains"/>
    <property type="match status" value="1"/>
</dbReference>
<dbReference type="InterPro" id="IPR011990">
    <property type="entry name" value="TPR-like_helical_dom_sf"/>
</dbReference>
<feature type="compositionally biased region" description="Basic and acidic residues" evidence="7">
    <location>
        <begin position="363"/>
        <end position="387"/>
    </location>
</feature>
<accession>A0ABW6EU67</accession>
<evidence type="ECO:0000256" key="4">
    <source>
        <dbReference type="ARBA" id="ARBA00023125"/>
    </source>
</evidence>
<evidence type="ECO:0000259" key="9">
    <source>
        <dbReference type="PROSITE" id="PS51755"/>
    </source>
</evidence>
<evidence type="ECO:0000256" key="3">
    <source>
        <dbReference type="ARBA" id="ARBA00023015"/>
    </source>
</evidence>
<comment type="caution">
    <text evidence="10">The sequence shown here is derived from an EMBL/GenBank/DDBJ whole genome shotgun (WGS) entry which is preliminary data.</text>
</comment>
<feature type="domain" description="HTH cro/C1-type" evidence="8">
    <location>
        <begin position="28"/>
        <end position="83"/>
    </location>
</feature>
<protein>
    <submittedName>
        <fullName evidence="10">BTAD domain-containing putative transcriptional regulator</fullName>
    </submittedName>
</protein>
<dbReference type="EMBL" id="JBHXKZ010000002">
    <property type="protein sequence ID" value="MFD4821510.1"/>
    <property type="molecule type" value="Genomic_DNA"/>
</dbReference>
<dbReference type="InterPro" id="IPR041664">
    <property type="entry name" value="AAA_16"/>
</dbReference>
<dbReference type="InterPro" id="IPR001867">
    <property type="entry name" value="OmpR/PhoB-type_DNA-bd"/>
</dbReference>
<reference evidence="10 11" key="1">
    <citation type="submission" date="2024-09" db="EMBL/GenBank/DDBJ databases">
        <title>The Natural Products Discovery Center: Release of the First 8490 Sequenced Strains for Exploring Actinobacteria Biosynthetic Diversity.</title>
        <authorList>
            <person name="Kalkreuter E."/>
            <person name="Kautsar S.A."/>
            <person name="Yang D."/>
            <person name="Bader C.D."/>
            <person name="Teijaro C.N."/>
            <person name="Fluegel L."/>
            <person name="Davis C.M."/>
            <person name="Simpson J.R."/>
            <person name="Lauterbach L."/>
            <person name="Steele A.D."/>
            <person name="Gui C."/>
            <person name="Meng S."/>
            <person name="Li G."/>
            <person name="Viehrig K."/>
            <person name="Ye F."/>
            <person name="Su P."/>
            <person name="Kiefer A.F."/>
            <person name="Nichols A."/>
            <person name="Cepeda A.J."/>
            <person name="Yan W."/>
            <person name="Fan B."/>
            <person name="Jiang Y."/>
            <person name="Adhikari A."/>
            <person name="Zheng C.-J."/>
            <person name="Schuster L."/>
            <person name="Cowan T.M."/>
            <person name="Smanski M.J."/>
            <person name="Chevrette M.G."/>
            <person name="De Carvalho L.P.S."/>
            <person name="Shen B."/>
        </authorList>
    </citation>
    <scope>NUCLEOTIDE SEQUENCE [LARGE SCALE GENOMIC DNA]</scope>
    <source>
        <strain evidence="10 11">NPDC058428</strain>
    </source>
</reference>
<gene>
    <name evidence="10" type="ORF">ACFWOQ_02955</name>
</gene>
<dbReference type="CDD" id="cd00093">
    <property type="entry name" value="HTH_XRE"/>
    <property type="match status" value="1"/>
</dbReference>
<dbReference type="SMART" id="SM01043">
    <property type="entry name" value="BTAD"/>
    <property type="match status" value="1"/>
</dbReference>